<reference evidence="6" key="1">
    <citation type="journal article" date="2021" name="Front. Microbiol.">
        <title>Comprehensive Comparative Genomics and Phenotyping of Methylobacterium Species.</title>
        <authorList>
            <person name="Alessa O."/>
            <person name="Ogura Y."/>
            <person name="Fujitani Y."/>
            <person name="Takami H."/>
            <person name="Hayashi T."/>
            <person name="Sahin N."/>
            <person name="Tani A."/>
        </authorList>
    </citation>
    <scope>NUCLEOTIDE SEQUENCE</scope>
    <source>
        <strain evidence="6">KCTC 52305</strain>
    </source>
</reference>
<name>A0ABQ4QT25_9HYPH</name>
<sequence>MTDHPPFYDDLPGCLAEAWLRLGEGVAQRRGAFHTPALATTGRDGAPRLRTVVLRGADAAARSLRFHCDARSDKAREIARDPRVALHAYDAGAKIQLRVEGAATLHGDDAVAEAAWAASLPMSRVGYATAPAPGTPIPAGDAYALPGDAAQAQGGRAHFRAVVVAVARLEFLYLARAGHRRALFTWEAGAAGATWLAP</sequence>
<dbReference type="InterPro" id="IPR000659">
    <property type="entry name" value="Pyridox_Oxase"/>
</dbReference>
<evidence type="ECO:0000313" key="6">
    <source>
        <dbReference type="EMBL" id="GJD48477.1"/>
    </source>
</evidence>
<evidence type="ECO:0000313" key="7">
    <source>
        <dbReference type="Proteomes" id="UP001055167"/>
    </source>
</evidence>
<feature type="domain" description="Pyridoxamine 5'-phosphate oxidase Alr4036 family FMN-binding" evidence="5">
    <location>
        <begin position="29"/>
        <end position="106"/>
    </location>
</feature>
<evidence type="ECO:0000256" key="3">
    <source>
        <dbReference type="ARBA" id="ARBA00022643"/>
    </source>
</evidence>
<protein>
    <submittedName>
        <fullName evidence="6">Pyridoxine/pyridoxamine 5'-phosphate oxidase</fullName>
    </submittedName>
</protein>
<dbReference type="InterPro" id="IPR012349">
    <property type="entry name" value="Split_barrel_FMN-bd"/>
</dbReference>
<proteinExistence type="predicted"/>
<dbReference type="Pfam" id="PF12766">
    <property type="entry name" value="Pyridox_oxase_2"/>
    <property type="match status" value="1"/>
</dbReference>
<evidence type="ECO:0000256" key="1">
    <source>
        <dbReference type="ARBA" id="ARBA00001917"/>
    </source>
</evidence>
<dbReference type="Proteomes" id="UP001055167">
    <property type="component" value="Unassembled WGS sequence"/>
</dbReference>
<reference evidence="6" key="2">
    <citation type="submission" date="2021-08" db="EMBL/GenBank/DDBJ databases">
        <authorList>
            <person name="Tani A."/>
            <person name="Ola A."/>
            <person name="Ogura Y."/>
            <person name="Katsura K."/>
            <person name="Hayashi T."/>
        </authorList>
    </citation>
    <scope>NUCLEOTIDE SEQUENCE</scope>
    <source>
        <strain evidence="6">KCTC 52305</strain>
    </source>
</reference>
<comment type="cofactor">
    <cofactor evidence="1">
        <name>FMN</name>
        <dbReference type="ChEBI" id="CHEBI:58210"/>
    </cofactor>
</comment>
<organism evidence="6 7">
    <name type="scientific">Methylobacterium crusticola</name>
    <dbReference type="NCBI Taxonomy" id="1697972"/>
    <lineage>
        <taxon>Bacteria</taxon>
        <taxon>Pseudomonadati</taxon>
        <taxon>Pseudomonadota</taxon>
        <taxon>Alphaproteobacteria</taxon>
        <taxon>Hyphomicrobiales</taxon>
        <taxon>Methylobacteriaceae</taxon>
        <taxon>Methylobacterium</taxon>
    </lineage>
</organism>
<keyword evidence="4" id="KW-0560">Oxidoreductase</keyword>
<keyword evidence="7" id="KW-1185">Reference proteome</keyword>
<gene>
    <name evidence="6" type="primary">pdxH_1</name>
    <name evidence="6" type="ORF">OPKNFCMD_1198</name>
</gene>
<keyword evidence="3" id="KW-0288">FMN</keyword>
<dbReference type="PANTHER" id="PTHR10851">
    <property type="entry name" value="PYRIDOXINE-5-PHOSPHATE OXIDASE"/>
    <property type="match status" value="1"/>
</dbReference>
<evidence type="ECO:0000256" key="4">
    <source>
        <dbReference type="ARBA" id="ARBA00023002"/>
    </source>
</evidence>
<accession>A0ABQ4QT25</accession>
<keyword evidence="2" id="KW-0285">Flavoprotein</keyword>
<dbReference type="PANTHER" id="PTHR10851:SF3">
    <property type="entry name" value="PYRIDOXINE_PYRIDOXAMINE 5'-PHOSPHATE OXIDASE 2"/>
    <property type="match status" value="1"/>
</dbReference>
<dbReference type="InterPro" id="IPR024624">
    <property type="entry name" value="Pyridox_Oxase_Alr4036_FMN-bd"/>
</dbReference>
<evidence type="ECO:0000256" key="2">
    <source>
        <dbReference type="ARBA" id="ARBA00022630"/>
    </source>
</evidence>
<dbReference type="EMBL" id="BPQH01000003">
    <property type="protein sequence ID" value="GJD48477.1"/>
    <property type="molecule type" value="Genomic_DNA"/>
</dbReference>
<dbReference type="RefSeq" id="WP_128565434.1">
    <property type="nucleotide sequence ID" value="NZ_BPQH01000003.1"/>
</dbReference>
<dbReference type="Gene3D" id="2.30.110.10">
    <property type="entry name" value="Electron Transport, Fmn-binding Protein, Chain A"/>
    <property type="match status" value="1"/>
</dbReference>
<dbReference type="SUPFAM" id="SSF50475">
    <property type="entry name" value="FMN-binding split barrel"/>
    <property type="match status" value="1"/>
</dbReference>
<evidence type="ECO:0000259" key="5">
    <source>
        <dbReference type="Pfam" id="PF12766"/>
    </source>
</evidence>
<comment type="caution">
    <text evidence="6">The sequence shown here is derived from an EMBL/GenBank/DDBJ whole genome shotgun (WGS) entry which is preliminary data.</text>
</comment>